<dbReference type="Proteomes" id="UP000195437">
    <property type="component" value="Chromosome"/>
</dbReference>
<organism evidence="3 4">
    <name type="scientific">Tumebacillus avium</name>
    <dbReference type="NCBI Taxonomy" id="1903704"/>
    <lineage>
        <taxon>Bacteria</taxon>
        <taxon>Bacillati</taxon>
        <taxon>Bacillota</taxon>
        <taxon>Bacilli</taxon>
        <taxon>Bacillales</taxon>
        <taxon>Alicyclobacillaceae</taxon>
        <taxon>Tumebacillus</taxon>
    </lineage>
</organism>
<evidence type="ECO:0000256" key="1">
    <source>
        <dbReference type="ARBA" id="ARBA00022833"/>
    </source>
</evidence>
<evidence type="ECO:0000313" key="4">
    <source>
        <dbReference type="Proteomes" id="UP000195437"/>
    </source>
</evidence>
<keyword evidence="1" id="KW-0862">Zinc</keyword>
<accession>A0A1Y0IPN5</accession>
<dbReference type="EMBL" id="CP021434">
    <property type="protein sequence ID" value="ARU62552.1"/>
    <property type="molecule type" value="Genomic_DNA"/>
</dbReference>
<dbReference type="KEGG" id="tum:CBW65_17470"/>
<dbReference type="AlphaFoldDB" id="A0A1Y0IPN5"/>
<dbReference type="OrthoDB" id="9794898at2"/>
<dbReference type="InterPro" id="IPR001279">
    <property type="entry name" value="Metallo-B-lactamas"/>
</dbReference>
<dbReference type="SMART" id="SM00849">
    <property type="entry name" value="Lactamase_B"/>
    <property type="match status" value="1"/>
</dbReference>
<dbReference type="Gene3D" id="3.60.15.10">
    <property type="entry name" value="Ribonuclease Z/Hydroxyacylglutathione hydrolase-like"/>
    <property type="match status" value="1"/>
</dbReference>
<protein>
    <recommendedName>
        <fullName evidence="2">Metallo-beta-lactamase domain-containing protein</fullName>
    </recommendedName>
</protein>
<dbReference type="PANTHER" id="PTHR46018">
    <property type="entry name" value="ZINC PHOSPHODIESTERASE ELAC PROTEIN 1"/>
    <property type="match status" value="1"/>
</dbReference>
<keyword evidence="4" id="KW-1185">Reference proteome</keyword>
<dbReference type="GO" id="GO:0042781">
    <property type="term" value="F:3'-tRNA processing endoribonuclease activity"/>
    <property type="evidence" value="ECO:0007669"/>
    <property type="project" value="TreeGrafter"/>
</dbReference>
<name>A0A1Y0IPN5_9BACL</name>
<gene>
    <name evidence="3" type="ORF">CBW65_17470</name>
</gene>
<evidence type="ECO:0000313" key="3">
    <source>
        <dbReference type="EMBL" id="ARU62552.1"/>
    </source>
</evidence>
<dbReference type="InterPro" id="IPR036866">
    <property type="entry name" value="RibonucZ/Hydroxyglut_hydro"/>
</dbReference>
<dbReference type="CDD" id="cd07716">
    <property type="entry name" value="RNaseZ_short-form-like_MBL-fold"/>
    <property type="match status" value="1"/>
</dbReference>
<reference evidence="4" key="1">
    <citation type="submission" date="2017-05" db="EMBL/GenBank/DDBJ databases">
        <authorList>
            <person name="Sung H."/>
        </authorList>
    </citation>
    <scope>NUCLEOTIDE SEQUENCE [LARGE SCALE GENOMIC DNA]</scope>
    <source>
        <strain evidence="4">AR23208</strain>
    </source>
</reference>
<proteinExistence type="predicted"/>
<evidence type="ECO:0000259" key="2">
    <source>
        <dbReference type="SMART" id="SM00849"/>
    </source>
</evidence>
<sequence>MSMKLRVLGETGPYPAPGGATTGFLLSTEQGNVLIDAGSGVMAELTKHVAIKDLHAIIITHHHADHTSDLNVLQYGVMIHRLQGLRQDLITVYANGAPAEEFAKVGLDGHVQAVPLSKDSKIELCGMTFTFADTVHAIPCLAVSAEYQGKRFVFSGDSGPSESLEGLAAGADFFLCEASWLEQDRGPAHIGHLTSKEVGEIGKRVGVKQLCLTHFYPEYDRSLLKAEAEAEFGREVLIATQGAVFEI</sequence>
<dbReference type="Pfam" id="PF12706">
    <property type="entry name" value="Lactamase_B_2"/>
    <property type="match status" value="1"/>
</dbReference>
<feature type="domain" description="Metallo-beta-lactamase" evidence="2">
    <location>
        <begin position="20"/>
        <end position="192"/>
    </location>
</feature>
<dbReference type="RefSeq" id="WP_087457911.1">
    <property type="nucleotide sequence ID" value="NZ_CP021434.1"/>
</dbReference>
<dbReference type="PANTHER" id="PTHR46018:SF4">
    <property type="entry name" value="METALLO-HYDROLASE YHFI-RELATED"/>
    <property type="match status" value="1"/>
</dbReference>
<dbReference type="SUPFAM" id="SSF56281">
    <property type="entry name" value="Metallo-hydrolase/oxidoreductase"/>
    <property type="match status" value="1"/>
</dbReference>